<dbReference type="GO" id="GO:0004523">
    <property type="term" value="F:RNA-DNA hybrid ribonuclease activity"/>
    <property type="evidence" value="ECO:0007669"/>
    <property type="project" value="UniProtKB-UniRule"/>
</dbReference>
<dbReference type="AlphaFoldDB" id="A0A1U7PRZ4"/>
<evidence type="ECO:0000256" key="5">
    <source>
        <dbReference type="ARBA" id="ARBA00007383"/>
    </source>
</evidence>
<dbReference type="InterPro" id="IPR036397">
    <property type="entry name" value="RNaseH_sf"/>
</dbReference>
<sequence length="225" mass="25889">MKSQNLENMLNTILSNYWVTLHPLIVMPLKKSFSKIYIEAGCDEVGRGCLAGPVVAAAVIVNKKFKQNLVNDSKTLNYKTRQSLDLYIRENAVEFAIAELPPAFIDEHNILNASIHAMHLALDQLQNRPELILVDGNRFHPYNYIPHQCVIKGDSKYLSIAAASILAKNYRDNLMIKLHDEFPEYGWNTNFGYCTKTHQRALKKYGPNIHHRRSFRLDYDIDIEE</sequence>
<dbReference type="Gene3D" id="3.30.420.10">
    <property type="entry name" value="Ribonuclease H-like superfamily/Ribonuclease H"/>
    <property type="match status" value="1"/>
</dbReference>
<dbReference type="GO" id="GO:0043137">
    <property type="term" value="P:DNA replication, removal of RNA primer"/>
    <property type="evidence" value="ECO:0007669"/>
    <property type="project" value="TreeGrafter"/>
</dbReference>
<evidence type="ECO:0000256" key="7">
    <source>
        <dbReference type="ARBA" id="ARBA00019179"/>
    </source>
</evidence>
<dbReference type="InterPro" id="IPR001352">
    <property type="entry name" value="RNase_HII/HIII"/>
</dbReference>
<evidence type="ECO:0000256" key="13">
    <source>
        <dbReference type="ARBA" id="ARBA00023211"/>
    </source>
</evidence>
<evidence type="ECO:0000256" key="16">
    <source>
        <dbReference type="RuleBase" id="RU003515"/>
    </source>
</evidence>
<evidence type="ECO:0000256" key="8">
    <source>
        <dbReference type="ARBA" id="ARBA00022490"/>
    </source>
</evidence>
<evidence type="ECO:0000256" key="3">
    <source>
        <dbReference type="ARBA" id="ARBA00004065"/>
    </source>
</evidence>
<reference evidence="19" key="1">
    <citation type="submission" date="2016-10" db="EMBL/GenBank/DDBJ databases">
        <authorList>
            <person name="Varghese N."/>
            <person name="Submissions S."/>
        </authorList>
    </citation>
    <scope>NUCLEOTIDE SEQUENCE [LARGE SCALE GENOMIC DNA]</scope>
    <source>
        <strain evidence="19">DSM 19482</strain>
    </source>
</reference>
<evidence type="ECO:0000256" key="6">
    <source>
        <dbReference type="ARBA" id="ARBA00012180"/>
    </source>
</evidence>
<dbReference type="HAMAP" id="MF_00052_B">
    <property type="entry name" value="RNase_HII_B"/>
    <property type="match status" value="1"/>
</dbReference>
<dbReference type="PROSITE" id="PS51975">
    <property type="entry name" value="RNASE_H_2"/>
    <property type="match status" value="1"/>
</dbReference>
<dbReference type="NCBIfam" id="NF000595">
    <property type="entry name" value="PRK00015.1-3"/>
    <property type="match status" value="1"/>
</dbReference>
<name>A0A1U7PRZ4_9FLAO</name>
<evidence type="ECO:0000313" key="18">
    <source>
        <dbReference type="EMBL" id="SIT96336.1"/>
    </source>
</evidence>
<evidence type="ECO:0000313" key="19">
    <source>
        <dbReference type="Proteomes" id="UP000187261"/>
    </source>
</evidence>
<evidence type="ECO:0000256" key="14">
    <source>
        <dbReference type="HAMAP-Rule" id="MF_00052"/>
    </source>
</evidence>
<feature type="binding site" evidence="14 15">
    <location>
        <position position="135"/>
    </location>
    <ligand>
        <name>a divalent metal cation</name>
        <dbReference type="ChEBI" id="CHEBI:60240"/>
    </ligand>
</feature>
<dbReference type="CDD" id="cd07182">
    <property type="entry name" value="RNase_HII_bacteria_HII_like"/>
    <property type="match status" value="1"/>
</dbReference>
<dbReference type="SUPFAM" id="SSF53098">
    <property type="entry name" value="Ribonuclease H-like"/>
    <property type="match status" value="1"/>
</dbReference>
<dbReference type="STRING" id="1121284.SAMN05660493_01013"/>
<dbReference type="InterPro" id="IPR024567">
    <property type="entry name" value="RNase_HII/HIII_dom"/>
</dbReference>
<dbReference type="InterPro" id="IPR022898">
    <property type="entry name" value="RNase_HII"/>
</dbReference>
<dbReference type="Proteomes" id="UP000187261">
    <property type="component" value="Unassembled WGS sequence"/>
</dbReference>
<comment type="cofactor">
    <cofactor evidence="14 15">
        <name>Mn(2+)</name>
        <dbReference type="ChEBI" id="CHEBI:29035"/>
    </cofactor>
    <cofactor evidence="14 15">
        <name>Mg(2+)</name>
        <dbReference type="ChEBI" id="CHEBI:18420"/>
    </cofactor>
    <text evidence="14 15">Manganese or magnesium. Binds 1 divalent metal ion per monomer in the absence of substrate. May bind a second metal ion after substrate binding.</text>
</comment>
<dbReference type="PANTHER" id="PTHR10954">
    <property type="entry name" value="RIBONUCLEASE H2 SUBUNIT A"/>
    <property type="match status" value="1"/>
</dbReference>
<protein>
    <recommendedName>
        <fullName evidence="7 14">Ribonuclease HII</fullName>
        <shortName evidence="14">RNase HII</shortName>
        <ecNumber evidence="6 14">3.1.26.4</ecNumber>
    </recommendedName>
</protein>
<evidence type="ECO:0000256" key="15">
    <source>
        <dbReference type="PROSITE-ProRule" id="PRU01319"/>
    </source>
</evidence>
<evidence type="ECO:0000256" key="2">
    <source>
        <dbReference type="ARBA" id="ARBA00001946"/>
    </source>
</evidence>
<evidence type="ECO:0000256" key="11">
    <source>
        <dbReference type="ARBA" id="ARBA00022759"/>
    </source>
</evidence>
<dbReference type="EC" id="3.1.26.4" evidence="6 14"/>
<comment type="similarity">
    <text evidence="5 14 16">Belongs to the RNase HII family.</text>
</comment>
<keyword evidence="19" id="KW-1185">Reference proteome</keyword>
<accession>A0A1U7PRZ4</accession>
<keyword evidence="10 14" id="KW-0479">Metal-binding</keyword>
<feature type="domain" description="RNase H type-2" evidence="17">
    <location>
        <begin position="37"/>
        <end position="225"/>
    </location>
</feature>
<comment type="subcellular location">
    <subcellularLocation>
        <location evidence="4 14">Cytoplasm</location>
    </subcellularLocation>
</comment>
<organism evidence="18 19">
    <name type="scientific">Epilithonimonas bovis DSM 19482</name>
    <dbReference type="NCBI Taxonomy" id="1121284"/>
    <lineage>
        <taxon>Bacteria</taxon>
        <taxon>Pseudomonadati</taxon>
        <taxon>Bacteroidota</taxon>
        <taxon>Flavobacteriia</taxon>
        <taxon>Flavobacteriales</taxon>
        <taxon>Weeksellaceae</taxon>
        <taxon>Chryseobacterium group</taxon>
        <taxon>Epilithonimonas</taxon>
    </lineage>
</organism>
<dbReference type="InterPro" id="IPR012337">
    <property type="entry name" value="RNaseH-like_sf"/>
</dbReference>
<keyword evidence="13 14" id="KW-0464">Manganese</keyword>
<dbReference type="GO" id="GO:0003723">
    <property type="term" value="F:RNA binding"/>
    <property type="evidence" value="ECO:0007669"/>
    <property type="project" value="UniProtKB-UniRule"/>
</dbReference>
<feature type="binding site" evidence="14 15">
    <location>
        <position position="44"/>
    </location>
    <ligand>
        <name>a divalent metal cation</name>
        <dbReference type="ChEBI" id="CHEBI:60240"/>
    </ligand>
</feature>
<dbReference type="Pfam" id="PF01351">
    <property type="entry name" value="RNase_HII"/>
    <property type="match status" value="1"/>
</dbReference>
<evidence type="ECO:0000259" key="17">
    <source>
        <dbReference type="PROSITE" id="PS51975"/>
    </source>
</evidence>
<evidence type="ECO:0000256" key="10">
    <source>
        <dbReference type="ARBA" id="ARBA00022723"/>
    </source>
</evidence>
<dbReference type="GO" id="GO:0006298">
    <property type="term" value="P:mismatch repair"/>
    <property type="evidence" value="ECO:0007669"/>
    <property type="project" value="TreeGrafter"/>
</dbReference>
<evidence type="ECO:0000256" key="1">
    <source>
        <dbReference type="ARBA" id="ARBA00000077"/>
    </source>
</evidence>
<keyword evidence="11 14" id="KW-0255">Endonuclease</keyword>
<comment type="catalytic activity">
    <reaction evidence="1 14 15 16">
        <text>Endonucleolytic cleavage to 5'-phosphomonoester.</text>
        <dbReference type="EC" id="3.1.26.4"/>
    </reaction>
</comment>
<gene>
    <name evidence="14" type="primary">rnhB</name>
    <name evidence="18" type="ORF">SAMN05660493_01013</name>
</gene>
<dbReference type="GO" id="GO:0032299">
    <property type="term" value="C:ribonuclease H2 complex"/>
    <property type="evidence" value="ECO:0007669"/>
    <property type="project" value="TreeGrafter"/>
</dbReference>
<dbReference type="PANTHER" id="PTHR10954:SF18">
    <property type="entry name" value="RIBONUCLEASE HII"/>
    <property type="match status" value="1"/>
</dbReference>
<dbReference type="EMBL" id="FTPU01000008">
    <property type="protein sequence ID" value="SIT96336.1"/>
    <property type="molecule type" value="Genomic_DNA"/>
</dbReference>
<dbReference type="GO" id="GO:0030145">
    <property type="term" value="F:manganese ion binding"/>
    <property type="evidence" value="ECO:0007669"/>
    <property type="project" value="UniProtKB-UniRule"/>
</dbReference>
<keyword evidence="12 14" id="KW-0378">Hydrolase</keyword>
<comment type="function">
    <text evidence="3 14 16">Endonuclease that specifically degrades the RNA of RNA-DNA hybrids.</text>
</comment>
<dbReference type="GO" id="GO:0005737">
    <property type="term" value="C:cytoplasm"/>
    <property type="evidence" value="ECO:0007669"/>
    <property type="project" value="UniProtKB-SubCell"/>
</dbReference>
<comment type="cofactor">
    <cofactor evidence="2">
        <name>Mg(2+)</name>
        <dbReference type="ChEBI" id="CHEBI:18420"/>
    </cofactor>
</comment>
<evidence type="ECO:0000256" key="12">
    <source>
        <dbReference type="ARBA" id="ARBA00022801"/>
    </source>
</evidence>
<keyword evidence="8 14" id="KW-0963">Cytoplasm</keyword>
<evidence type="ECO:0000256" key="4">
    <source>
        <dbReference type="ARBA" id="ARBA00004496"/>
    </source>
</evidence>
<evidence type="ECO:0000256" key="9">
    <source>
        <dbReference type="ARBA" id="ARBA00022722"/>
    </source>
</evidence>
<feature type="binding site" evidence="14 15">
    <location>
        <position position="43"/>
    </location>
    <ligand>
        <name>a divalent metal cation</name>
        <dbReference type="ChEBI" id="CHEBI:60240"/>
    </ligand>
</feature>
<proteinExistence type="inferred from homology"/>
<keyword evidence="9 14" id="KW-0540">Nuclease</keyword>